<evidence type="ECO:0000256" key="5">
    <source>
        <dbReference type="ARBA" id="ARBA00022692"/>
    </source>
</evidence>
<dbReference type="SUPFAM" id="SSF158472">
    <property type="entry name" value="HAMP domain-like"/>
    <property type="match status" value="1"/>
</dbReference>
<sequence>MLHSIKWRTYFTIIAFFTIAMAISGTIIYNIIESDLQKQAIHTANLEINFAIKQIDDQFKYLDQAYYAIAFDQEIINELSKEPGEINYNRILTKLESILFSSNYKVYSIYLKDIRSGVIVSTEESSIVKHKSGLWVEGFTKEELKKPGLIHTRDLTTGSASLVALAGQVKKNYFEDPVALLSENMLQYSFKEILVKDNVYPNSIQIISDQHNKVVANSGNDAPATVMEKIQGVPNGGRVIIDDQSYIVISGESEMYGWKYTKLLLEKEVFSGIYKIRSLLLTVTFLFSVGMLIFLYRVLDHVTAPIYQLSAMIKKYRKNSNEKVVFKTNRKDEFSFLFQSLDDMVQRIDQLIDEVYKAGLYKKETQLRIYRNSINPHFIYNILDSIIWTMKFKDYDKVTDIIQDFSTFLHHTLHENKEFIGVLDMWAELISYCKLESFLKDDLITFTVEFQEEIQQQRVPSFILQPLVENCFKHGFKGRKQGHITILGYREGQELLFVVEDDGNGMAEEELNALMNYVLHYDINVNKKHFGLASVHHRLNLYYGEKYGVRMTSKPGEGTRIMVNLPLHQTDNIAAGSKLLI</sequence>
<evidence type="ECO:0000256" key="3">
    <source>
        <dbReference type="ARBA" id="ARBA00022553"/>
    </source>
</evidence>
<dbReference type="SUPFAM" id="SSF55874">
    <property type="entry name" value="ATPase domain of HSP90 chaperone/DNA topoisomerase II/histidine kinase"/>
    <property type="match status" value="1"/>
</dbReference>
<dbReference type="EMBL" id="JAQAGZ010000002">
    <property type="protein sequence ID" value="MCZ8511488.1"/>
    <property type="molecule type" value="Genomic_DNA"/>
</dbReference>
<keyword evidence="4" id="KW-0808">Transferase</keyword>
<evidence type="ECO:0000256" key="8">
    <source>
        <dbReference type="ARBA" id="ARBA00022840"/>
    </source>
</evidence>
<dbReference type="Gene3D" id="3.30.565.10">
    <property type="entry name" value="Histidine kinase-like ATPase, C-terminal domain"/>
    <property type="match status" value="1"/>
</dbReference>
<keyword evidence="7 14" id="KW-0418">Kinase</keyword>
<gene>
    <name evidence="14" type="ORF">O9H85_03365</name>
</gene>
<dbReference type="SMART" id="SM00387">
    <property type="entry name" value="HATPase_c"/>
    <property type="match status" value="1"/>
</dbReference>
<dbReference type="InterPro" id="IPR036890">
    <property type="entry name" value="HATPase_C_sf"/>
</dbReference>
<dbReference type="Pfam" id="PF02518">
    <property type="entry name" value="HATPase_c"/>
    <property type="match status" value="1"/>
</dbReference>
<comment type="subcellular location">
    <subcellularLocation>
        <location evidence="1">Cell membrane</location>
        <topology evidence="1">Multi-pass membrane protein</topology>
    </subcellularLocation>
</comment>
<keyword evidence="9 12" id="KW-1133">Transmembrane helix</keyword>
<evidence type="ECO:0000256" key="9">
    <source>
        <dbReference type="ARBA" id="ARBA00022989"/>
    </source>
</evidence>
<dbReference type="Proteomes" id="UP001527882">
    <property type="component" value="Unassembled WGS sequence"/>
</dbReference>
<evidence type="ECO:0000256" key="2">
    <source>
        <dbReference type="ARBA" id="ARBA00022475"/>
    </source>
</evidence>
<name>A0ABT4Q3P2_9BACL</name>
<accession>A0ABT4Q3P2</accession>
<comment type="caution">
    <text evidence="14">The sequence shown here is derived from an EMBL/GenBank/DDBJ whole genome shotgun (WGS) entry which is preliminary data.</text>
</comment>
<dbReference type="RefSeq" id="WP_269879886.1">
    <property type="nucleotide sequence ID" value="NZ_JAQAGZ010000002.1"/>
</dbReference>
<keyword evidence="8" id="KW-0067">ATP-binding</keyword>
<dbReference type="PROSITE" id="PS50109">
    <property type="entry name" value="HIS_KIN"/>
    <property type="match status" value="1"/>
</dbReference>
<feature type="domain" description="Histidine kinase" evidence="13">
    <location>
        <begin position="463"/>
        <end position="569"/>
    </location>
</feature>
<evidence type="ECO:0000313" key="15">
    <source>
        <dbReference type="Proteomes" id="UP001527882"/>
    </source>
</evidence>
<keyword evidence="2" id="KW-1003">Cell membrane</keyword>
<evidence type="ECO:0000313" key="14">
    <source>
        <dbReference type="EMBL" id="MCZ8511488.1"/>
    </source>
</evidence>
<evidence type="ECO:0000256" key="11">
    <source>
        <dbReference type="ARBA" id="ARBA00023136"/>
    </source>
</evidence>
<reference evidence="14 15" key="1">
    <citation type="submission" date="2022-12" db="EMBL/GenBank/DDBJ databases">
        <title>Draft genome sequence of Paenibacillus sp. dW9.</title>
        <authorList>
            <person name="Choi E.-W."/>
            <person name="Kim D.-U."/>
        </authorList>
    </citation>
    <scope>NUCLEOTIDE SEQUENCE [LARGE SCALE GENOMIC DNA]</scope>
    <source>
        <strain evidence="15">dW9</strain>
    </source>
</reference>
<keyword evidence="5 12" id="KW-0812">Transmembrane</keyword>
<keyword evidence="11 12" id="KW-0472">Membrane</keyword>
<organism evidence="14 15">
    <name type="scientific">Paenibacillus gyeongsangnamensis</name>
    <dbReference type="NCBI Taxonomy" id="3388067"/>
    <lineage>
        <taxon>Bacteria</taxon>
        <taxon>Bacillati</taxon>
        <taxon>Bacillota</taxon>
        <taxon>Bacilli</taxon>
        <taxon>Bacillales</taxon>
        <taxon>Paenibacillaceae</taxon>
        <taxon>Paenibacillus</taxon>
    </lineage>
</organism>
<dbReference type="GO" id="GO:0016301">
    <property type="term" value="F:kinase activity"/>
    <property type="evidence" value="ECO:0007669"/>
    <property type="project" value="UniProtKB-KW"/>
</dbReference>
<evidence type="ECO:0000256" key="4">
    <source>
        <dbReference type="ARBA" id="ARBA00022679"/>
    </source>
</evidence>
<keyword evidence="10" id="KW-0902">Two-component regulatory system</keyword>
<dbReference type="PANTHER" id="PTHR34220:SF11">
    <property type="entry name" value="SENSOR PROTEIN KINASE HPTS"/>
    <property type="match status" value="1"/>
</dbReference>
<evidence type="ECO:0000256" key="10">
    <source>
        <dbReference type="ARBA" id="ARBA00023012"/>
    </source>
</evidence>
<dbReference type="InterPro" id="IPR050640">
    <property type="entry name" value="Bact_2-comp_sensor_kinase"/>
</dbReference>
<dbReference type="Gene3D" id="6.10.340.10">
    <property type="match status" value="1"/>
</dbReference>
<feature type="transmembrane region" description="Helical" evidence="12">
    <location>
        <begin position="12"/>
        <end position="32"/>
    </location>
</feature>
<keyword evidence="15" id="KW-1185">Reference proteome</keyword>
<proteinExistence type="predicted"/>
<evidence type="ECO:0000256" key="1">
    <source>
        <dbReference type="ARBA" id="ARBA00004651"/>
    </source>
</evidence>
<evidence type="ECO:0000259" key="13">
    <source>
        <dbReference type="PROSITE" id="PS50109"/>
    </source>
</evidence>
<dbReference type="InterPro" id="IPR005467">
    <property type="entry name" value="His_kinase_dom"/>
</dbReference>
<dbReference type="PANTHER" id="PTHR34220">
    <property type="entry name" value="SENSOR HISTIDINE KINASE YPDA"/>
    <property type="match status" value="1"/>
</dbReference>
<keyword evidence="3" id="KW-0597">Phosphoprotein</keyword>
<protein>
    <submittedName>
        <fullName evidence="14">Histidine kinase</fullName>
    </submittedName>
</protein>
<feature type="transmembrane region" description="Helical" evidence="12">
    <location>
        <begin position="279"/>
        <end position="299"/>
    </location>
</feature>
<evidence type="ECO:0000256" key="12">
    <source>
        <dbReference type="SAM" id="Phobius"/>
    </source>
</evidence>
<evidence type="ECO:0000256" key="7">
    <source>
        <dbReference type="ARBA" id="ARBA00022777"/>
    </source>
</evidence>
<dbReference type="InterPro" id="IPR003594">
    <property type="entry name" value="HATPase_dom"/>
</dbReference>
<evidence type="ECO:0000256" key="6">
    <source>
        <dbReference type="ARBA" id="ARBA00022741"/>
    </source>
</evidence>
<dbReference type="Pfam" id="PF06580">
    <property type="entry name" value="His_kinase"/>
    <property type="match status" value="1"/>
</dbReference>
<keyword evidence="6" id="KW-0547">Nucleotide-binding</keyword>
<dbReference type="InterPro" id="IPR010559">
    <property type="entry name" value="Sig_transdc_His_kin_internal"/>
</dbReference>